<comment type="caution">
    <text evidence="12">The sequence shown here is derived from an EMBL/GenBank/DDBJ whole genome shotgun (WGS) entry which is preliminary data.</text>
</comment>
<feature type="domain" description="FAD dependent oxidoreductase" evidence="10">
    <location>
        <begin position="251"/>
        <end position="631"/>
    </location>
</feature>
<evidence type="ECO:0000256" key="7">
    <source>
        <dbReference type="ARBA" id="ARBA00022827"/>
    </source>
</evidence>
<keyword evidence="9" id="KW-0511">Multifunctional enzyme</keyword>
<keyword evidence="8" id="KW-0560">Oxidoreductase</keyword>
<dbReference type="Gene3D" id="3.30.9.10">
    <property type="entry name" value="D-Amino Acid Oxidase, subunit A, domain 2"/>
    <property type="match status" value="1"/>
</dbReference>
<keyword evidence="2" id="KW-0489">Methyltransferase</keyword>
<proteinExistence type="inferred from homology"/>
<evidence type="ECO:0000256" key="3">
    <source>
        <dbReference type="ARBA" id="ARBA00022630"/>
    </source>
</evidence>
<keyword evidence="5" id="KW-0949">S-adenosyl-L-methionine</keyword>
<dbReference type="PANTHER" id="PTHR13847">
    <property type="entry name" value="SARCOSINE DEHYDROGENASE-RELATED"/>
    <property type="match status" value="1"/>
</dbReference>
<evidence type="ECO:0000313" key="12">
    <source>
        <dbReference type="EMBL" id="KAG0296852.1"/>
    </source>
</evidence>
<dbReference type="NCBIfam" id="NF002481">
    <property type="entry name" value="PRK01747.1-2"/>
    <property type="match status" value="1"/>
</dbReference>
<evidence type="ECO:0000256" key="6">
    <source>
        <dbReference type="ARBA" id="ARBA00022694"/>
    </source>
</evidence>
<dbReference type="PANTHER" id="PTHR13847:SF283">
    <property type="entry name" value="TRNA 5-METHYLAMINOMETHYL-2-THIOURIDINE BIOSYNTHESIS BIFUNCTIONAL PROTEIN MNMC"/>
    <property type="match status" value="1"/>
</dbReference>
<keyword evidence="6" id="KW-0819">tRNA processing</keyword>
<evidence type="ECO:0000256" key="2">
    <source>
        <dbReference type="ARBA" id="ARBA00022603"/>
    </source>
</evidence>
<dbReference type="NCBIfam" id="TIGR03197">
    <property type="entry name" value="MnmC_Cterm"/>
    <property type="match status" value="1"/>
</dbReference>
<keyword evidence="3" id="KW-0285">Flavoprotein</keyword>
<dbReference type="Pfam" id="PF01266">
    <property type="entry name" value="DAO"/>
    <property type="match status" value="1"/>
</dbReference>
<keyword evidence="13" id="KW-1185">Reference proteome</keyword>
<dbReference type="InterPro" id="IPR047785">
    <property type="entry name" value="tRNA_MNMC2"/>
</dbReference>
<evidence type="ECO:0000256" key="9">
    <source>
        <dbReference type="ARBA" id="ARBA00023268"/>
    </source>
</evidence>
<name>A0ABQ7KD53_9FUNG</name>
<dbReference type="Proteomes" id="UP001194696">
    <property type="component" value="Unassembled WGS sequence"/>
</dbReference>
<dbReference type="InterPro" id="IPR017610">
    <property type="entry name" value="tRNA_S-uridine_synth_MnmC_C"/>
</dbReference>
<keyword evidence="1" id="KW-0963">Cytoplasm</keyword>
<dbReference type="Gene3D" id="3.50.50.60">
    <property type="entry name" value="FAD/NAD(P)-binding domain"/>
    <property type="match status" value="1"/>
</dbReference>
<sequence length="662" mass="71853">MPIIPAPLTLLEDGTPYSTAFSDIYHSAAGGLAQAQHVFIAGNALPARWAEQQIFSIVETGFGTGANFLATWAAWRDDPARCARLHFVSIEKHPFTREDLHTLYQRSMLAPLAKQLCEAWPILTAGLHRLEFEGGRVTLTLALGDIRDLLPQLWLRADAFYLDGFTPAKNPEMWNTSIFKALARLATQNATLATYTTAGAVLQGLAAAGFEVHKAQGFWMKRKMLIGRFTPRWRVRRHEPPTAYAVPERHALVIGAGFAGCALTERLAARGWHISLIEQGKTCATGASGNPVSVFHPFISRDDNTAARASRAGFLYALQRWQALSHIERFIWRATGLVQMAPDQAAFDAMRATLEHLAYPKEMVSSVTRAEASALAGLELAQGGWYFPKGGWLNPASLCQAQLIAADTAVTRYFGKPIKQLVYRENLWHALDETGRSIVAAPVAILANANDAARLAGLRYAPTHCIRGQLSVLPTPASNASETADVAAATTAIFPPSTNLHLPVTGNGYLAPLTSSSMLTGASYDVDDPNPTPSIESHQHNLNQLARLAPSLAGCFNPYKLAGHVAFRCVASDRMPFIGALADEATTQRHAAQFISAHLPDMPRAPGLFGAFAYGSRGLLWATLGAELIASQLDGEPMPIERSLIDALDPARFLLRSLRKQS</sequence>
<dbReference type="InterPro" id="IPR023032">
    <property type="entry name" value="tRNA_MAMT_biosynth_bifunc_MnmC"/>
</dbReference>
<dbReference type="NCBIfam" id="NF033855">
    <property type="entry name" value="tRNA_MNMC2"/>
    <property type="match status" value="1"/>
</dbReference>
<evidence type="ECO:0000313" key="13">
    <source>
        <dbReference type="Proteomes" id="UP001194696"/>
    </source>
</evidence>
<keyword evidence="4" id="KW-0808">Transferase</keyword>
<evidence type="ECO:0000256" key="4">
    <source>
        <dbReference type="ARBA" id="ARBA00022679"/>
    </source>
</evidence>
<dbReference type="HAMAP" id="MF_01102">
    <property type="entry name" value="MnmC"/>
    <property type="match status" value="1"/>
</dbReference>
<evidence type="ECO:0000256" key="8">
    <source>
        <dbReference type="ARBA" id="ARBA00023002"/>
    </source>
</evidence>
<feature type="domain" description="MnmC-like methyltransferase" evidence="11">
    <location>
        <begin position="110"/>
        <end position="227"/>
    </location>
</feature>
<evidence type="ECO:0000256" key="1">
    <source>
        <dbReference type="ARBA" id="ARBA00022490"/>
    </source>
</evidence>
<reference evidence="12 13" key="1">
    <citation type="journal article" date="2020" name="Fungal Divers.">
        <title>Resolving the Mortierellaceae phylogeny through synthesis of multi-gene phylogenetics and phylogenomics.</title>
        <authorList>
            <person name="Vandepol N."/>
            <person name="Liber J."/>
            <person name="Desiro A."/>
            <person name="Na H."/>
            <person name="Kennedy M."/>
            <person name="Barry K."/>
            <person name="Grigoriev I.V."/>
            <person name="Miller A.N."/>
            <person name="O'Donnell K."/>
            <person name="Stajich J.E."/>
            <person name="Bonito G."/>
        </authorList>
    </citation>
    <scope>NUCLEOTIDE SEQUENCE [LARGE SCALE GENOMIC DNA]</scope>
    <source>
        <strain evidence="12 13">AD045</strain>
    </source>
</reference>
<evidence type="ECO:0000256" key="5">
    <source>
        <dbReference type="ARBA" id="ARBA00022691"/>
    </source>
</evidence>
<organism evidence="12 13">
    <name type="scientific">Linnemannia gamsii</name>
    <dbReference type="NCBI Taxonomy" id="64522"/>
    <lineage>
        <taxon>Eukaryota</taxon>
        <taxon>Fungi</taxon>
        <taxon>Fungi incertae sedis</taxon>
        <taxon>Mucoromycota</taxon>
        <taxon>Mortierellomycotina</taxon>
        <taxon>Mortierellomycetes</taxon>
        <taxon>Mortierellales</taxon>
        <taxon>Mortierellaceae</taxon>
        <taxon>Linnemannia</taxon>
    </lineage>
</organism>
<protein>
    <submittedName>
        <fullName evidence="12">Uncharacterized protein</fullName>
    </submittedName>
</protein>
<dbReference type="InterPro" id="IPR008471">
    <property type="entry name" value="MnmC-like_methylTransf"/>
</dbReference>
<dbReference type="NCBIfam" id="NF002483">
    <property type="entry name" value="PRK01747.1-4"/>
    <property type="match status" value="1"/>
</dbReference>
<accession>A0ABQ7KD53</accession>
<evidence type="ECO:0000259" key="10">
    <source>
        <dbReference type="Pfam" id="PF01266"/>
    </source>
</evidence>
<dbReference type="EMBL" id="JAAAIM010000046">
    <property type="protein sequence ID" value="KAG0296852.1"/>
    <property type="molecule type" value="Genomic_DNA"/>
</dbReference>
<dbReference type="Gene3D" id="3.40.50.150">
    <property type="entry name" value="Vaccinia Virus protein VP39"/>
    <property type="match status" value="1"/>
</dbReference>
<dbReference type="SUPFAM" id="SSF51905">
    <property type="entry name" value="FAD/NAD(P)-binding domain"/>
    <property type="match status" value="1"/>
</dbReference>
<dbReference type="InterPro" id="IPR036188">
    <property type="entry name" value="FAD/NAD-bd_sf"/>
</dbReference>
<dbReference type="InterPro" id="IPR006076">
    <property type="entry name" value="FAD-dep_OxRdtase"/>
</dbReference>
<dbReference type="InterPro" id="IPR029063">
    <property type="entry name" value="SAM-dependent_MTases_sf"/>
</dbReference>
<keyword evidence="7" id="KW-0274">FAD</keyword>
<evidence type="ECO:0000259" key="11">
    <source>
        <dbReference type="Pfam" id="PF05430"/>
    </source>
</evidence>
<gene>
    <name evidence="12" type="ORF">BGZ96_008329</name>
</gene>
<dbReference type="Pfam" id="PF05430">
    <property type="entry name" value="Methyltransf_30"/>
    <property type="match status" value="1"/>
</dbReference>